<proteinExistence type="predicted"/>
<dbReference type="RefSeq" id="WP_064782246.1">
    <property type="nucleotide sequence ID" value="NZ_BAAAEQ010000002.1"/>
</dbReference>
<dbReference type="EMBL" id="JAATJD010000002">
    <property type="protein sequence ID" value="NJB74583.1"/>
    <property type="molecule type" value="Genomic_DNA"/>
</dbReference>
<organism evidence="2 3">
    <name type="scientific">Thalassospira tepidiphila</name>
    <dbReference type="NCBI Taxonomy" id="393657"/>
    <lineage>
        <taxon>Bacteria</taxon>
        <taxon>Pseudomonadati</taxon>
        <taxon>Pseudomonadota</taxon>
        <taxon>Alphaproteobacteria</taxon>
        <taxon>Rhodospirillales</taxon>
        <taxon>Thalassospiraceae</taxon>
        <taxon>Thalassospira</taxon>
    </lineage>
</organism>
<reference evidence="2 3" key="1">
    <citation type="submission" date="2020-03" db="EMBL/GenBank/DDBJ databases">
        <title>Genomic Encyclopedia of Type Strains, Phase IV (KMG-IV): sequencing the most valuable type-strain genomes for metagenomic binning, comparative biology and taxonomic classification.</title>
        <authorList>
            <person name="Goeker M."/>
        </authorList>
    </citation>
    <scope>NUCLEOTIDE SEQUENCE [LARGE SCALE GENOMIC DNA]</scope>
    <source>
        <strain evidence="2 3">DSM 18888</strain>
    </source>
</reference>
<dbReference type="SMART" id="SM00530">
    <property type="entry name" value="HTH_XRE"/>
    <property type="match status" value="1"/>
</dbReference>
<dbReference type="PROSITE" id="PS50943">
    <property type="entry name" value="HTH_CROC1"/>
    <property type="match status" value="1"/>
</dbReference>
<dbReference type="Gene3D" id="1.10.260.40">
    <property type="entry name" value="lambda repressor-like DNA-binding domains"/>
    <property type="match status" value="1"/>
</dbReference>
<dbReference type="CDD" id="cd00093">
    <property type="entry name" value="HTH_XRE"/>
    <property type="match status" value="1"/>
</dbReference>
<evidence type="ECO:0000313" key="3">
    <source>
        <dbReference type="Proteomes" id="UP000556869"/>
    </source>
</evidence>
<dbReference type="Proteomes" id="UP000556869">
    <property type="component" value="Unassembled WGS sequence"/>
</dbReference>
<dbReference type="InterPro" id="IPR001387">
    <property type="entry name" value="Cro/C1-type_HTH"/>
</dbReference>
<comment type="caution">
    <text evidence="2">The sequence shown here is derived from an EMBL/GenBank/DDBJ whole genome shotgun (WGS) entry which is preliminary data.</text>
</comment>
<feature type="domain" description="HTH cro/C1-type" evidence="1">
    <location>
        <begin position="22"/>
        <end position="76"/>
    </location>
</feature>
<sequence>MEHNKKTRGKANGVDAVVGARIRERRTQLGMSQEALAEKLGLSFQQVQKYEKGSNRIGAGRLYEVAKVLAVPVEWFYATLDDGTEAPAEIGTKALRLMQRFNALPDPLKQGIYLHVANTHDFYVARQGGVS</sequence>
<dbReference type="Pfam" id="PF01381">
    <property type="entry name" value="HTH_3"/>
    <property type="match status" value="1"/>
</dbReference>
<protein>
    <submittedName>
        <fullName evidence="2">Transcriptional regulator with XRE-family HTH domain</fullName>
    </submittedName>
</protein>
<keyword evidence="3" id="KW-1185">Reference proteome</keyword>
<evidence type="ECO:0000313" key="2">
    <source>
        <dbReference type="EMBL" id="NJB74583.1"/>
    </source>
</evidence>
<accession>A0ABX0WYZ1</accession>
<evidence type="ECO:0000259" key="1">
    <source>
        <dbReference type="PROSITE" id="PS50943"/>
    </source>
</evidence>
<gene>
    <name evidence="2" type="ORF">GGR96_001675</name>
</gene>
<name>A0ABX0WYZ1_9PROT</name>
<dbReference type="SUPFAM" id="SSF47413">
    <property type="entry name" value="lambda repressor-like DNA-binding domains"/>
    <property type="match status" value="1"/>
</dbReference>
<dbReference type="InterPro" id="IPR010982">
    <property type="entry name" value="Lambda_DNA-bd_dom_sf"/>
</dbReference>